<gene>
    <name evidence="4" type="ORF">MENT_LOCUS58021</name>
</gene>
<evidence type="ECO:0000259" key="3">
    <source>
        <dbReference type="PROSITE" id="PS50994"/>
    </source>
</evidence>
<proteinExistence type="predicted"/>
<feature type="compositionally biased region" description="Acidic residues" evidence="1">
    <location>
        <begin position="159"/>
        <end position="172"/>
    </location>
</feature>
<evidence type="ECO:0000256" key="1">
    <source>
        <dbReference type="SAM" id="MobiDB-lite"/>
    </source>
</evidence>
<protein>
    <submittedName>
        <fullName evidence="4">Uncharacterized protein</fullName>
    </submittedName>
</protein>
<dbReference type="InterPro" id="IPR001584">
    <property type="entry name" value="Integrase_cat-core"/>
</dbReference>
<dbReference type="PROSITE" id="PS50994">
    <property type="entry name" value="INTEGRASE"/>
    <property type="match status" value="1"/>
</dbReference>
<name>A0A6V7XY54_MELEN</name>
<dbReference type="InterPro" id="IPR016197">
    <property type="entry name" value="Chromo-like_dom_sf"/>
</dbReference>
<dbReference type="PANTHER" id="PTHR46585">
    <property type="entry name" value="INTEGRASE CORE DOMAIN CONTAINING PROTEIN"/>
    <property type="match status" value="1"/>
</dbReference>
<feature type="domain" description="Chromo" evidence="2">
    <location>
        <begin position="600"/>
        <end position="640"/>
    </location>
</feature>
<evidence type="ECO:0000313" key="4">
    <source>
        <dbReference type="EMBL" id="CAD2204289.1"/>
    </source>
</evidence>
<dbReference type="InterPro" id="IPR036397">
    <property type="entry name" value="RNaseH_sf"/>
</dbReference>
<dbReference type="PANTHER" id="PTHR46585:SF1">
    <property type="entry name" value="CHROMO DOMAIN-CONTAINING PROTEIN"/>
    <property type="match status" value="1"/>
</dbReference>
<organism evidence="4 5">
    <name type="scientific">Meloidogyne enterolobii</name>
    <name type="common">Root-knot nematode worm</name>
    <name type="synonym">Meloidogyne mayaguensis</name>
    <dbReference type="NCBI Taxonomy" id="390850"/>
    <lineage>
        <taxon>Eukaryota</taxon>
        <taxon>Metazoa</taxon>
        <taxon>Ecdysozoa</taxon>
        <taxon>Nematoda</taxon>
        <taxon>Chromadorea</taxon>
        <taxon>Rhabditida</taxon>
        <taxon>Tylenchina</taxon>
        <taxon>Tylenchomorpha</taxon>
        <taxon>Tylenchoidea</taxon>
        <taxon>Meloidogynidae</taxon>
        <taxon>Meloidogyninae</taxon>
        <taxon>Meloidogyne</taxon>
    </lineage>
</organism>
<accession>A0A6V7XY54</accession>
<feature type="region of interest" description="Disordered" evidence="1">
    <location>
        <begin position="149"/>
        <end position="176"/>
    </location>
</feature>
<dbReference type="Pfam" id="PF00385">
    <property type="entry name" value="Chromo"/>
    <property type="match status" value="1"/>
</dbReference>
<dbReference type="GO" id="GO:0015074">
    <property type="term" value="P:DNA integration"/>
    <property type="evidence" value="ECO:0007669"/>
    <property type="project" value="InterPro"/>
</dbReference>
<dbReference type="SUPFAM" id="SSF54160">
    <property type="entry name" value="Chromo domain-like"/>
    <property type="match status" value="1"/>
</dbReference>
<dbReference type="Gene3D" id="2.40.50.40">
    <property type="match status" value="1"/>
</dbReference>
<dbReference type="AlphaFoldDB" id="A0A6V7XY54"/>
<feature type="domain" description="Integrase catalytic" evidence="3">
    <location>
        <begin position="334"/>
        <end position="498"/>
    </location>
</feature>
<dbReference type="Pfam" id="PF00665">
    <property type="entry name" value="rve"/>
    <property type="match status" value="1"/>
</dbReference>
<dbReference type="OrthoDB" id="6408700at2759"/>
<comment type="caution">
    <text evidence="4">The sequence shown here is derived from an EMBL/GenBank/DDBJ whole genome shotgun (WGS) entry which is preliminary data.</text>
</comment>
<dbReference type="InterPro" id="IPR023780">
    <property type="entry name" value="Chromo_domain"/>
</dbReference>
<dbReference type="InterPro" id="IPR012337">
    <property type="entry name" value="RNaseH-like_sf"/>
</dbReference>
<dbReference type="CDD" id="cd00024">
    <property type="entry name" value="CD_CSD"/>
    <property type="match status" value="1"/>
</dbReference>
<dbReference type="GO" id="GO:0003676">
    <property type="term" value="F:nucleic acid binding"/>
    <property type="evidence" value="ECO:0007669"/>
    <property type="project" value="InterPro"/>
</dbReference>
<evidence type="ECO:0000313" key="5">
    <source>
        <dbReference type="Proteomes" id="UP000580250"/>
    </source>
</evidence>
<dbReference type="EMBL" id="CAJEWN010002563">
    <property type="protein sequence ID" value="CAD2204289.1"/>
    <property type="molecule type" value="Genomic_DNA"/>
</dbReference>
<dbReference type="Gene3D" id="3.30.420.10">
    <property type="entry name" value="Ribonuclease H-like superfamily/Ribonuclease H"/>
    <property type="match status" value="1"/>
</dbReference>
<dbReference type="PROSITE" id="PS50013">
    <property type="entry name" value="CHROMO_2"/>
    <property type="match status" value="1"/>
</dbReference>
<sequence length="640" mass="74682">MKNANRMFLIPEDIYKNIIGGFDENQELLSSGDGTAIGLIKERLQNTSANKEILDPTTRAIRYEQDFKRYNKLLKEKEEKPIDVKLKNFEEIADVVSKNIDHKPQLAAIADPIKKPPRKVIIKKKLHKKSLGKVGIRRQYPVQDIKVEADESEVKDKSDEEEDEFLSADTDNEPSPKEQALKYIRQHAGELGVLPNGKLARKIGSKDSFITSNIEDLINHILKNKNKRKRPIPTGYDEFIRRINKHTVLQNLLFPSKTTNKQEGEGGCFKQIKILDKLYKNVNSSTCFTSLEPLLHASRKVDKNISRQDVKDYLAMQNVNTLHRRVVRKYKRMPTLAPGLHTEWQADLSVFNRICKQNQGYKYLLVCIDTLSRQIFVEPVKSKHSDNMIDAFKKLFSRTKVIPWKLLTDQGLEFTAKQVQKYFKSLDMEHFSMLTSPLWHAGMAERANRSIKERLYRYFTENKTLKWVDVIQKIVNSINNSFNSSIGMRPTDVNFKNAEKLRQLLKNRAIETHASSSQWRRKKFSVGDRVRIEKYKHIFQKGYLPNFTNEIFIIDKVRLVPYQPPTYKIKDSNGEQIRGWFYSNDLILVKENSKKDENLYDINKVLKKRKRDGEDYVFVSWKGYGPEHNSWIPANSITWR</sequence>
<feature type="compositionally biased region" description="Basic and acidic residues" evidence="1">
    <location>
        <begin position="149"/>
        <end position="158"/>
    </location>
</feature>
<dbReference type="InterPro" id="IPR000953">
    <property type="entry name" value="Chromo/chromo_shadow_dom"/>
</dbReference>
<reference evidence="4 5" key="1">
    <citation type="submission" date="2020-08" db="EMBL/GenBank/DDBJ databases">
        <authorList>
            <person name="Koutsovoulos G."/>
            <person name="Danchin GJ E."/>
        </authorList>
    </citation>
    <scope>NUCLEOTIDE SEQUENCE [LARGE SCALE GENOMIC DNA]</scope>
</reference>
<dbReference type="SUPFAM" id="SSF53098">
    <property type="entry name" value="Ribonuclease H-like"/>
    <property type="match status" value="1"/>
</dbReference>
<evidence type="ECO:0000259" key="2">
    <source>
        <dbReference type="PROSITE" id="PS50013"/>
    </source>
</evidence>
<dbReference type="Proteomes" id="UP000580250">
    <property type="component" value="Unassembled WGS sequence"/>
</dbReference>